<feature type="region of interest" description="Disordered" evidence="12">
    <location>
        <begin position="3015"/>
        <end position="3051"/>
    </location>
</feature>
<dbReference type="GO" id="GO:0000209">
    <property type="term" value="P:protein polyubiquitination"/>
    <property type="evidence" value="ECO:0007669"/>
    <property type="project" value="TreeGrafter"/>
</dbReference>
<dbReference type="GO" id="GO:0005634">
    <property type="term" value="C:nucleus"/>
    <property type="evidence" value="ECO:0007669"/>
    <property type="project" value="UniProtKB-SubCell"/>
</dbReference>
<evidence type="ECO:0000259" key="13">
    <source>
        <dbReference type="PROSITE" id="PS50237"/>
    </source>
</evidence>
<comment type="pathway">
    <text evidence="3">Protein modification; protein ubiquitination.</text>
</comment>
<dbReference type="InterPro" id="IPR010314">
    <property type="entry name" value="E3_Ub_ligase_DUF913"/>
</dbReference>
<feature type="region of interest" description="Disordered" evidence="12">
    <location>
        <begin position="3093"/>
        <end position="3117"/>
    </location>
</feature>
<feature type="compositionally biased region" description="Low complexity" evidence="12">
    <location>
        <begin position="3382"/>
        <end position="3398"/>
    </location>
</feature>
<dbReference type="Pfam" id="PF06012">
    <property type="entry name" value="DUF908"/>
    <property type="match status" value="1"/>
</dbReference>
<proteinExistence type="inferred from homology"/>
<gene>
    <name evidence="14" type="ORF">B0H63DRAFT_541405</name>
</gene>
<evidence type="ECO:0000256" key="6">
    <source>
        <dbReference type="ARBA" id="ARBA00022679"/>
    </source>
</evidence>
<organism evidence="14 15">
    <name type="scientific">Podospora didyma</name>
    <dbReference type="NCBI Taxonomy" id="330526"/>
    <lineage>
        <taxon>Eukaryota</taxon>
        <taxon>Fungi</taxon>
        <taxon>Dikarya</taxon>
        <taxon>Ascomycota</taxon>
        <taxon>Pezizomycotina</taxon>
        <taxon>Sordariomycetes</taxon>
        <taxon>Sordariomycetidae</taxon>
        <taxon>Sordariales</taxon>
        <taxon>Podosporaceae</taxon>
        <taxon>Podospora</taxon>
    </lineage>
</organism>
<feature type="compositionally biased region" description="Basic and acidic residues" evidence="12">
    <location>
        <begin position="333"/>
        <end position="344"/>
    </location>
</feature>
<evidence type="ECO:0000256" key="8">
    <source>
        <dbReference type="ARBA" id="ARBA00022816"/>
    </source>
</evidence>
<reference evidence="14" key="1">
    <citation type="journal article" date="2023" name="Mol. Phylogenet. Evol.">
        <title>Genome-scale phylogeny and comparative genomics of the fungal order Sordariales.</title>
        <authorList>
            <person name="Hensen N."/>
            <person name="Bonometti L."/>
            <person name="Westerberg I."/>
            <person name="Brannstrom I.O."/>
            <person name="Guillou S."/>
            <person name="Cros-Aarteil S."/>
            <person name="Calhoun S."/>
            <person name="Haridas S."/>
            <person name="Kuo A."/>
            <person name="Mondo S."/>
            <person name="Pangilinan J."/>
            <person name="Riley R."/>
            <person name="LaButti K."/>
            <person name="Andreopoulos B."/>
            <person name="Lipzen A."/>
            <person name="Chen C."/>
            <person name="Yan M."/>
            <person name="Daum C."/>
            <person name="Ng V."/>
            <person name="Clum A."/>
            <person name="Steindorff A."/>
            <person name="Ohm R.A."/>
            <person name="Martin F."/>
            <person name="Silar P."/>
            <person name="Natvig D.O."/>
            <person name="Lalanne C."/>
            <person name="Gautier V."/>
            <person name="Ament-Velasquez S.L."/>
            <person name="Kruys A."/>
            <person name="Hutchinson M.I."/>
            <person name="Powell A.J."/>
            <person name="Barry K."/>
            <person name="Miller A.N."/>
            <person name="Grigoriev I.V."/>
            <person name="Debuchy R."/>
            <person name="Gladieux P."/>
            <person name="Hiltunen Thoren M."/>
            <person name="Johannesson H."/>
        </authorList>
    </citation>
    <scope>NUCLEOTIDE SEQUENCE</scope>
    <source>
        <strain evidence="14">CBS 232.78</strain>
    </source>
</reference>
<feature type="compositionally biased region" description="Acidic residues" evidence="12">
    <location>
        <begin position="2361"/>
        <end position="2370"/>
    </location>
</feature>
<feature type="compositionally biased region" description="Basic and acidic residues" evidence="12">
    <location>
        <begin position="2048"/>
        <end position="2063"/>
    </location>
</feature>
<dbReference type="GO" id="GO:0006511">
    <property type="term" value="P:ubiquitin-dependent protein catabolic process"/>
    <property type="evidence" value="ECO:0007669"/>
    <property type="project" value="TreeGrafter"/>
</dbReference>
<feature type="domain" description="HECT" evidence="13">
    <location>
        <begin position="3712"/>
        <end position="4048"/>
    </location>
</feature>
<feature type="compositionally biased region" description="Basic and acidic residues" evidence="12">
    <location>
        <begin position="2084"/>
        <end position="2095"/>
    </location>
</feature>
<evidence type="ECO:0000256" key="10">
    <source>
        <dbReference type="ARBA" id="ARBA00034494"/>
    </source>
</evidence>
<feature type="region of interest" description="Disordered" evidence="12">
    <location>
        <begin position="1516"/>
        <end position="1544"/>
    </location>
</feature>
<dbReference type="FunFam" id="3.30.2410.10:FF:000004">
    <property type="entry name" value="E3 ubiquitin-protein ligase HUWE1, variant"/>
    <property type="match status" value="1"/>
</dbReference>
<feature type="compositionally biased region" description="Basic and acidic residues" evidence="12">
    <location>
        <begin position="3336"/>
        <end position="3352"/>
    </location>
</feature>
<dbReference type="InterPro" id="IPR035983">
    <property type="entry name" value="Hect_E3_ubiquitin_ligase"/>
</dbReference>
<evidence type="ECO:0000256" key="11">
    <source>
        <dbReference type="PROSITE-ProRule" id="PRU00104"/>
    </source>
</evidence>
<accession>A0AAE0NT24</accession>
<evidence type="ECO:0000256" key="4">
    <source>
        <dbReference type="ARBA" id="ARBA00012485"/>
    </source>
</evidence>
<dbReference type="Pfam" id="PF00632">
    <property type="entry name" value="HECT"/>
    <property type="match status" value="1"/>
</dbReference>
<feature type="compositionally biased region" description="Low complexity" evidence="12">
    <location>
        <begin position="1611"/>
        <end position="1622"/>
    </location>
</feature>
<dbReference type="Gene3D" id="3.30.2410.10">
    <property type="entry name" value="Hect, E3 ligase catalytic domain"/>
    <property type="match status" value="1"/>
</dbReference>
<feature type="active site" description="Glycyl thioester intermediate" evidence="11">
    <location>
        <position position="4015"/>
    </location>
</feature>
<feature type="compositionally biased region" description="Basic and acidic residues" evidence="12">
    <location>
        <begin position="2832"/>
        <end position="2890"/>
    </location>
</feature>
<dbReference type="GO" id="GO:0051028">
    <property type="term" value="P:mRNA transport"/>
    <property type="evidence" value="ECO:0007669"/>
    <property type="project" value="UniProtKB-KW"/>
</dbReference>
<feature type="region of interest" description="Disordered" evidence="12">
    <location>
        <begin position="3382"/>
        <end position="3414"/>
    </location>
</feature>
<dbReference type="GO" id="GO:0061630">
    <property type="term" value="F:ubiquitin protein ligase activity"/>
    <property type="evidence" value="ECO:0007669"/>
    <property type="project" value="UniProtKB-EC"/>
</dbReference>
<feature type="compositionally biased region" description="Basic and acidic residues" evidence="12">
    <location>
        <begin position="3015"/>
        <end position="3032"/>
    </location>
</feature>
<feature type="compositionally biased region" description="Acidic residues" evidence="12">
    <location>
        <begin position="2454"/>
        <end position="2497"/>
    </location>
</feature>
<dbReference type="PANTHER" id="PTHR11254:SF67">
    <property type="entry name" value="E3 UBIQUITIN-PROTEIN LIGASE HUWE1"/>
    <property type="match status" value="1"/>
</dbReference>
<dbReference type="Gene3D" id="3.30.2160.10">
    <property type="entry name" value="Hect, E3 ligase catalytic domain"/>
    <property type="match status" value="1"/>
</dbReference>
<evidence type="ECO:0000256" key="7">
    <source>
        <dbReference type="ARBA" id="ARBA00022786"/>
    </source>
</evidence>
<keyword evidence="6" id="KW-0808">Transferase</keyword>
<name>A0AAE0NT24_9PEZI</name>
<dbReference type="Pfam" id="PF06025">
    <property type="entry name" value="DUF913"/>
    <property type="match status" value="1"/>
</dbReference>
<dbReference type="EC" id="2.3.2.26" evidence="4"/>
<dbReference type="PROSITE" id="PS50237">
    <property type="entry name" value="HECT"/>
    <property type="match status" value="1"/>
</dbReference>
<dbReference type="InterPro" id="IPR016024">
    <property type="entry name" value="ARM-type_fold"/>
</dbReference>
<dbReference type="FunFam" id="3.30.2160.10:FF:000001">
    <property type="entry name" value="E3 ubiquitin-protein ligase NEDD4-like"/>
    <property type="match status" value="1"/>
</dbReference>
<feature type="region of interest" description="Disordered" evidence="12">
    <location>
        <begin position="1973"/>
        <end position="2026"/>
    </location>
</feature>
<dbReference type="Gene3D" id="3.90.1750.10">
    <property type="entry name" value="Hect, E3 ligase catalytic domains"/>
    <property type="match status" value="1"/>
</dbReference>
<dbReference type="SMART" id="SM00119">
    <property type="entry name" value="HECTc"/>
    <property type="match status" value="1"/>
</dbReference>
<dbReference type="InterPro" id="IPR050409">
    <property type="entry name" value="E3_ubiq-protein_ligase"/>
</dbReference>
<keyword evidence="15" id="KW-1185">Reference proteome</keyword>
<dbReference type="SUPFAM" id="SSF48371">
    <property type="entry name" value="ARM repeat"/>
    <property type="match status" value="1"/>
</dbReference>
<feature type="region of interest" description="Disordered" evidence="12">
    <location>
        <begin position="2048"/>
        <end position="2095"/>
    </location>
</feature>
<feature type="region of interest" description="Disordered" evidence="12">
    <location>
        <begin position="297"/>
        <end position="354"/>
    </location>
</feature>
<keyword evidence="9" id="KW-0539">Nucleus</keyword>
<dbReference type="InterPro" id="IPR025527">
    <property type="entry name" value="HUWE1/Rev1_UBM"/>
</dbReference>
<dbReference type="FunFam" id="3.90.1750.10:FF:000003">
    <property type="entry name" value="E3 ubiquitin-protein ligase UPL1"/>
    <property type="match status" value="1"/>
</dbReference>
<dbReference type="PANTHER" id="PTHR11254">
    <property type="entry name" value="HECT DOMAIN UBIQUITIN-PROTEIN LIGASE"/>
    <property type="match status" value="1"/>
</dbReference>
<protein>
    <recommendedName>
        <fullName evidence="4">HECT-type E3 ubiquitin transferase</fullName>
        <ecNumber evidence="4">2.3.2.26</ecNumber>
    </recommendedName>
</protein>
<evidence type="ECO:0000313" key="14">
    <source>
        <dbReference type="EMBL" id="KAK3387166.1"/>
    </source>
</evidence>
<feature type="compositionally biased region" description="Basic and acidic residues" evidence="12">
    <location>
        <begin position="3399"/>
        <end position="3411"/>
    </location>
</feature>
<feature type="region of interest" description="Disordered" evidence="12">
    <location>
        <begin position="1581"/>
        <end position="1630"/>
    </location>
</feature>
<feature type="region of interest" description="Disordered" evidence="12">
    <location>
        <begin position="3336"/>
        <end position="3366"/>
    </location>
</feature>
<comment type="catalytic activity">
    <reaction evidence="1">
        <text>S-ubiquitinyl-[E2 ubiquitin-conjugating enzyme]-L-cysteine + [acceptor protein]-L-lysine = [E2 ubiquitin-conjugating enzyme]-L-cysteine + N(6)-ubiquitinyl-[acceptor protein]-L-lysine.</text>
        <dbReference type="EC" id="2.3.2.26"/>
    </reaction>
</comment>
<evidence type="ECO:0000256" key="12">
    <source>
        <dbReference type="SAM" id="MobiDB-lite"/>
    </source>
</evidence>
<feature type="compositionally biased region" description="Basic and acidic residues" evidence="12">
    <location>
        <begin position="2009"/>
        <end position="2026"/>
    </location>
</feature>
<feature type="compositionally biased region" description="Low complexity" evidence="12">
    <location>
        <begin position="302"/>
        <end position="319"/>
    </location>
</feature>
<feature type="compositionally biased region" description="Acidic residues" evidence="12">
    <location>
        <begin position="1585"/>
        <end position="1594"/>
    </location>
</feature>
<feature type="compositionally biased region" description="Low complexity" evidence="12">
    <location>
        <begin position="2924"/>
        <end position="2939"/>
    </location>
</feature>
<dbReference type="GO" id="GO:0005737">
    <property type="term" value="C:cytoplasm"/>
    <property type="evidence" value="ECO:0007669"/>
    <property type="project" value="TreeGrafter"/>
</dbReference>
<keyword evidence="5" id="KW-0813">Transport</keyword>
<dbReference type="EMBL" id="JAULSW010000003">
    <property type="protein sequence ID" value="KAK3387166.1"/>
    <property type="molecule type" value="Genomic_DNA"/>
</dbReference>
<dbReference type="SUPFAM" id="SSF56204">
    <property type="entry name" value="Hect, E3 ligase catalytic domain"/>
    <property type="match status" value="1"/>
</dbReference>
<evidence type="ECO:0000256" key="5">
    <source>
        <dbReference type="ARBA" id="ARBA00022448"/>
    </source>
</evidence>
<feature type="compositionally biased region" description="Basic and acidic residues" evidence="12">
    <location>
        <begin position="1974"/>
        <end position="1986"/>
    </location>
</feature>
<feature type="compositionally biased region" description="Acidic residues" evidence="12">
    <location>
        <begin position="2510"/>
        <end position="2529"/>
    </location>
</feature>
<evidence type="ECO:0000256" key="1">
    <source>
        <dbReference type="ARBA" id="ARBA00000885"/>
    </source>
</evidence>
<dbReference type="Pfam" id="PF14377">
    <property type="entry name" value="UBM"/>
    <property type="match status" value="3"/>
</dbReference>
<keyword evidence="7 11" id="KW-0833">Ubl conjugation pathway</keyword>
<evidence type="ECO:0000256" key="3">
    <source>
        <dbReference type="ARBA" id="ARBA00004906"/>
    </source>
</evidence>
<comment type="similarity">
    <text evidence="10">Belongs to the UPL family. TOM1/PTR1 subfamily.</text>
</comment>
<feature type="compositionally biased region" description="Polar residues" evidence="12">
    <location>
        <begin position="1987"/>
        <end position="1997"/>
    </location>
</feature>
<reference evidence="14" key="2">
    <citation type="submission" date="2023-06" db="EMBL/GenBank/DDBJ databases">
        <authorList>
            <consortium name="Lawrence Berkeley National Laboratory"/>
            <person name="Haridas S."/>
            <person name="Hensen N."/>
            <person name="Bonometti L."/>
            <person name="Westerberg I."/>
            <person name="Brannstrom I.O."/>
            <person name="Guillou S."/>
            <person name="Cros-Aarteil S."/>
            <person name="Calhoun S."/>
            <person name="Kuo A."/>
            <person name="Mondo S."/>
            <person name="Pangilinan J."/>
            <person name="Riley R."/>
            <person name="LaButti K."/>
            <person name="Andreopoulos B."/>
            <person name="Lipzen A."/>
            <person name="Chen C."/>
            <person name="Yanf M."/>
            <person name="Daum C."/>
            <person name="Ng V."/>
            <person name="Clum A."/>
            <person name="Steindorff A."/>
            <person name="Ohm R."/>
            <person name="Martin F."/>
            <person name="Silar P."/>
            <person name="Natvig D."/>
            <person name="Lalanne C."/>
            <person name="Gautier V."/>
            <person name="Ament-velasquez S.L."/>
            <person name="Kruys A."/>
            <person name="Hutchinson M.I."/>
            <person name="Powell A.J."/>
            <person name="Barry K."/>
            <person name="Miller A.N."/>
            <person name="Grigoriev I.V."/>
            <person name="Debuchy R."/>
            <person name="Gladieux P."/>
            <person name="Thoren M.H."/>
            <person name="Johannesson H."/>
        </authorList>
    </citation>
    <scope>NUCLEOTIDE SEQUENCE</scope>
    <source>
        <strain evidence="14">CBS 232.78</strain>
    </source>
</reference>
<evidence type="ECO:0000313" key="15">
    <source>
        <dbReference type="Proteomes" id="UP001285441"/>
    </source>
</evidence>
<feature type="region of interest" description="Disordered" evidence="12">
    <location>
        <begin position="2357"/>
        <end position="2529"/>
    </location>
</feature>
<keyword evidence="8" id="KW-0509">mRNA transport</keyword>
<sequence>MGKITKALQPKHRETLSPWLKDYVQVVSTAPLPLIPQKLNEFPSRWPFPRGDLYHWIPLLNRFDNILESTCATYNLQEGFQTRDFGCDLLLNNGAPVEYCDDQAWDMGRLLQLGYEEDGDCQLVIAILKFTRMLLEHCGNRSIYASSPHLNDLLNTTYLSVVRATLEVGLELAQRYQASVKRLHSPSRQMNSALLANHYNIDLDRVHHLAQPFVKTPVIRLSDATPTTPGASASKVKDKATGSQKNVASMYANDLVSIVAPGQTDASRWNGWGDFKFVYFPQIENPETSLPELQAAVDRGGSSAPTTPTPLRRSSTISTQTPRPNRAAGSEDSPSHRAPGDEHGASGPKSVEIRQSTVRSTSIYELLKKCPAEMPKNSQYEFLSRLRICKALMGSPKTRQEALAVRLLAITNLAYIHPEPTFIEKALKQDSDEPRRYQLVYQLAELIHPSVDGAGETPLWLQAIAISALESITNFPVKYNDVVAALNVNVNHGVLLYVIRKAIVTMKEDPLGEDDGKKTELDEWRNSLFGLTLHMAMSFRIGQEMVSAGLMDALVEILNLRSKVAGRYYSMVLAFLDGLIYGFHGAFEIFSAASGLDSIASLIIHTVSLSKTSTAAGEGTKPEFHAHLVDYEIPFYHQQTLKWLLKLTHHVMSNALTFGGNTDRLLRNMVDNSTLLSSLRSIIQESGFFGSVVWTNAVTLLGDFINNDPTSFAAISESGLIQSFLEALTGQTVVIDQPPEPPKAETHGDDEPSSPAYSDESVTFDNDERPHPPTQDMLAAPREHPLARGILPSPEAMNVIPTILNSISLNSQGMKMVVSSRSLETFLEIFESPEHVNSMDTDTELPATIGGSFDELSRHHPALRPAISNAIIDMVARVVYLSKTKAHVSGWGAKLQVTDPSGKAVPADEVLLAKSTSATESTKGKEKATIDDSDVEMVDANLPFEESTEDKSGLDSKSTVASGPYTEIAPYILAVSTFLSTIVSNSHLKSTFVREGGIELLLDLLQAPSLRHTFGDSQASRTLSQLVSQLIESSQILGLPSLLNRIDVVLETLQPLVTREGAYPFFAPFLIPDFSLLDKNKEWDQAIVRKVANGTRVVKALVHLQTLVKTLYQCFPYSSRQGTVALPNINVFDYYIRLIKRLGPLLRNIITEEISMTTVVPQHWTARKSQGGNDMLLSSGRDGEDVAVADVLVSWHASDQDPSVPIKRPTEEEQSTVQFQNYQTLRGLLHSILPSIIPFYQTIGKALLPRRGGDTYTRAHHIKVAEALAETILEQLKPPHNELTVKELHYWLIMFHTVHETLIDPTRHTDRSSVQLILPVLVAFKEHGGIDVLNSMLQKFADEVCSGSTEAEDASKTRVAAVAMKKILEIYLVIVNGKNVSDSLAQIHMAPRPADRGKEYGHQLIVELRMSILPVVRKLWESELAEKASTPVLSRIIDILKTIATADQESNAYRRSDKSPPPSIFKTREPAQFGWAGYADQISTLARTHDEDLAREAIYRANGKPEDASEYCRAHSNNLAGRRNPIPEEDAYRPPTPKPEEPGRQMLGIADLLSDPMAVDSMPDIEINNILRDANVLAGDLGEQSSDESDEDDGHETSSDNSASPGPNGEATASAQQATTSSDETPGAPVPLLITKEDLDEERAKLHNDLIDRCLDVVRAHPDSVFEVSDLIHNTILKTDSEDRRTEVGEVLANALMSFAMNDDEEKKASGQSIAAYAHLLSLLLQNSAFFKATLPTLKQNIGDYLGFLKLPPGSSDELPPWMPYILLIFEILLCEDSQPVETKWKAPANENDPIDAPVLVPKEATMSDEDRSQLLTTILEILPRIGKEEAPAVSVLRILVILTRDHATAKFVGEKKNLQRLFVMAKQSCSAGSGRLKQSHISDNIIIILRHIVEDEDTIRQMMESYIRQYMASSPRNPRAFEIQAYLRHMSHIALRAPNIFIDVSTELLKLPRWAPASAEGPPRPHNLALKEQASDAKAPAKDSSVEPTVQATEDLTISDVKPTTEPANKELEAPKTPAHELKRPVLENPDGVVHFLLCELLNYKEVDDKEPPPQPVKDSKVSAESPGPSGDATPGPGDELAVEAKDRDKKANKPVFKAEEHPIFVYRCFLLNCLAELLQSFNRTKVEFINFKRSAPIQNNTPVKPRSSVLNYLLNDLISLGGTFTALDSVALKKKAATSSLAQAVLVALVTRPGEKPVDRSRDTFDYGDEPDLLFVRRFVLDTILRAYKEASIPGESLDVRYGRMICLAELMSQMIGEKDKDHASSNPRTVDPRDPAMARSHAQLKRLMYEKGYLTALTASIAEIDLAFPNVKRTLKFILRVLRSLTKTAFQLSQSDAIPMTSTDQLDDDAISASSLSDVDDDREETPDLYRNSTLGMLEPGREDDHSENSEDDDEDMYDDDQYDDELDYGDEMSQDGEDNPSDDDEELGEMGEIEGLPGDPGVVEVIMGEHDDDDDMDEDDDDGSDEDDDDDDDLDSDDMEEMEDQIEIVDEEGNAIHDDGASGWESETDEEGEGDEEELDYEAEAQELHEHQQLMNDPDRRQRILRTVMAPSIDINGGEAMADFDEHYVDEGEEDADEEEEDEADDEELYFDQDYPHDDMHPPIMPPGLGWDIAIEPGNRFGPRGTRSPFPTTPFILGGPHPGTDHLSLDFRSYIRSGHTGHGRSAANTADDGVNPLLVSNSRAEQNLAIPPRISNLIRLGVPGNMIGSGTDGPLHFINDLIQSLPLSGRGAHALSFQITSDGPRGEVRQFNIPIGHTHSHHVREVRSDARRDVYQDPQHAASFTPEPSVDRWQEEAKMIFGFQHHEKSAKLSVALLSRLTPPAIKHEKEVKAREEEERLKKEEQRKKREEQERKEREAKEAEEKAAREKAETEERERAEREREEAAVLAAEQAAEQAALPDAEQPNDGPQAMEGVESHAASQTDPQQQPAATTPRVYTQIRGQNFDITDLGIDLDYLNALPDEFREEVIAQTVSARRSQAREQAANEGENTEVFQEFLEALPMELRQEIAQQERQERRRRERDDQRRAAAANGQDQVGPDDMDPASILLTFPEDLRAQVLMDQGDELMDHLPPELAAEARAIAQRHIPGRPAVPAAATSRARDTAAEASAAADTKSQRRAIVQMLDKAGIATLLRLMFVQHASIRNYLFEVFIHVCENRQNRLDVISTLLQILQDGSTDMDAVERSFSQLSLKARQAREKDLKTPNSLKRTFTNISSTTTNQISTNSEISPLLVVQQCLDLLADLAKTNPHVSSLFLTEHETVASTLKRSVSRKGKGKEVNTKAQKYAINSLLGLLDRNLVMESSAVMQLLADLLNKVTYPLQALERRRKEAEEEAKKKASEEKPEPNVEAADAEGDQAPASQTDPLVAAAAVPVEAHPAQGGAEPEAEAESSTAKESKPDEEKKVRQLTPPTIPEYNLKLVINIFVARECSSETFRNTISTIKNLSNIPGAKKTFGDELVYQARVLSENILSDLDDLLPHILKAESGTEIQGVALAKFSPGASEQNKLLRVLTALDHLFDSKGKKSDSTAEGDANTKEDLLGSLYWNPTFGTMWDKLSACLSAIRQRENMLNVATILLPLIESLMVVCKNTTTLSDAPPSQSKEMLLSSPPPESRIAGLFFTFTEEHRRILNELVRQNPKLMSGTFSLLVKNPKVLEFDNKRNYFNRSVHSKPGHQQTRPAYQPLQLSVRREHVFHDSFKSLYFKSGAEMKFGKLNIRFHGEEGVDAGGVTREWFQVLARQMFDPNYALFIPVSSDRTTFHPNKLSGINDEHLMFFKFIGRIIGKALYEGRLLDCYFSRAVYKRILGKPVSVKDMESFDPDYYKSLVWMLENDITDIIVETFSVEDDEFGVTKVVDLIENGRNIPVTEDNKHEYVRLIVEHKLLASVKVQMEHFLKGFHDIIPEELIAIFNEQELELLISGLPDIDVDDWKSNTEYHNYSAASQQIQWFWRAVRSFDKEERAKLLQFVTGTSKVPLNGFKELEGMNGVSRFNIHRDYGNKERLPSSHTCFNQLDLPEYESYEALRSQVLKAITAGSDYFGFA</sequence>
<feature type="region of interest" description="Disordered" evidence="12">
    <location>
        <begin position="735"/>
        <end position="780"/>
    </location>
</feature>
<dbReference type="InterPro" id="IPR000569">
    <property type="entry name" value="HECT_dom"/>
</dbReference>
<evidence type="ECO:0000256" key="2">
    <source>
        <dbReference type="ARBA" id="ARBA00004123"/>
    </source>
</evidence>
<dbReference type="Proteomes" id="UP001285441">
    <property type="component" value="Unassembled WGS sequence"/>
</dbReference>
<comment type="subcellular location">
    <subcellularLocation>
        <location evidence="2">Nucleus</location>
    </subcellularLocation>
</comment>
<dbReference type="InterPro" id="IPR010309">
    <property type="entry name" value="E3_Ub_ligase_DUF908"/>
</dbReference>
<evidence type="ECO:0000256" key="9">
    <source>
        <dbReference type="ARBA" id="ARBA00023242"/>
    </source>
</evidence>
<comment type="caution">
    <text evidence="14">The sequence shown here is derived from an EMBL/GenBank/DDBJ whole genome shotgun (WGS) entry which is preliminary data.</text>
</comment>
<feature type="compositionally biased region" description="Low complexity" evidence="12">
    <location>
        <begin position="2891"/>
        <end position="2903"/>
    </location>
</feature>
<feature type="compositionally biased region" description="Basic and acidic residues" evidence="12">
    <location>
        <begin position="2383"/>
        <end position="2392"/>
    </location>
</feature>
<feature type="region of interest" description="Disordered" evidence="12">
    <location>
        <begin position="2832"/>
        <end position="2939"/>
    </location>
</feature>
<dbReference type="CDD" id="cd00078">
    <property type="entry name" value="HECTc"/>
    <property type="match status" value="1"/>
</dbReference>
<feature type="compositionally biased region" description="Acidic residues" evidence="12">
    <location>
        <begin position="2393"/>
        <end position="2436"/>
    </location>
</feature>